<comment type="caution">
    <text evidence="2">The sequence shown here is derived from an EMBL/GenBank/DDBJ whole genome shotgun (WGS) entry which is preliminary data.</text>
</comment>
<dbReference type="GO" id="GO:0006071">
    <property type="term" value="P:glycerol metabolic process"/>
    <property type="evidence" value="ECO:0007669"/>
    <property type="project" value="InterPro"/>
</dbReference>
<reference evidence="2" key="1">
    <citation type="submission" date="2020-03" db="EMBL/GenBank/DDBJ databases">
        <title>Draft sequencing of Calidifontibacter sp. DB0510.</title>
        <authorList>
            <person name="Kim D.-U."/>
        </authorList>
    </citation>
    <scope>NUCLEOTIDE SEQUENCE</scope>
    <source>
        <strain evidence="2">DB0510</strain>
    </source>
</reference>
<name>A0A967AZ41_9MICO</name>
<protein>
    <submittedName>
        <fullName evidence="2">DAK2 domain-containing protein</fullName>
    </submittedName>
</protein>
<dbReference type="InterPro" id="IPR033470">
    <property type="entry name" value="FakA-like_C"/>
</dbReference>
<dbReference type="SUPFAM" id="SSF101473">
    <property type="entry name" value="DhaL-like"/>
    <property type="match status" value="1"/>
</dbReference>
<evidence type="ECO:0000313" key="3">
    <source>
        <dbReference type="Proteomes" id="UP000744769"/>
    </source>
</evidence>
<evidence type="ECO:0000259" key="1">
    <source>
        <dbReference type="PROSITE" id="PS51480"/>
    </source>
</evidence>
<dbReference type="GO" id="GO:0004371">
    <property type="term" value="F:glycerone kinase activity"/>
    <property type="evidence" value="ECO:0007669"/>
    <property type="project" value="InterPro"/>
</dbReference>
<dbReference type="Pfam" id="PF13684">
    <property type="entry name" value="FakA-like_C"/>
    <property type="match status" value="1"/>
</dbReference>
<dbReference type="PANTHER" id="PTHR33434:SF4">
    <property type="entry name" value="PHOSPHATASE PROTEIN"/>
    <property type="match status" value="1"/>
</dbReference>
<dbReference type="EMBL" id="JAAOIV010000001">
    <property type="protein sequence ID" value="NHN54470.1"/>
    <property type="molecule type" value="Genomic_DNA"/>
</dbReference>
<dbReference type="PROSITE" id="PS51480">
    <property type="entry name" value="DHAL"/>
    <property type="match status" value="1"/>
</dbReference>
<keyword evidence="3" id="KW-1185">Reference proteome</keyword>
<dbReference type="InterPro" id="IPR036117">
    <property type="entry name" value="DhaL_dom_sf"/>
</dbReference>
<dbReference type="RefSeq" id="WP_166192074.1">
    <property type="nucleotide sequence ID" value="NZ_JAAOIV010000001.1"/>
</dbReference>
<sequence>MSLDHLDLHALRRWIVAARTDLAVHEEDLNGLNVFPVPDGDTGTNLLLTLDGALGSLTFTEPDDLRAAAEALAQATLMAARGNSGVILSQIARGVAEVFAEADGRPLGARDLAGALRRASDYAWRSVSRPVEGTILTVAASAADGAEQVAVDGDLAATADAIVRSARSALLRTTEQLPALERVGVVDAGGAGLLIVLEALQRVVAGDQMPRRSLADRPEWLPQRLPAAGAAGECGTAGEGGPAYEVMYLLTDSDTARVDALRTTLDGIGDSLVVAGSEPTWSVHVHVDDIAAAVNAGVEAGRPHRFRVVRFADELEQRAAATQDRRTVVVAVIDDAPGLKTYAKEHGLLVVSADAGRLARSSAIRSIREGGPEGVVLLADGQRSAETARVLRKSLVDKGVRAIVPDCSGPVELLAASSVVVPSDPPDRVDRAVNDALSDLRIGEVGGDASGEPLRLAAALLADLVTDETEIVTLVTGRGAPKALADTLRSDLVRRRADLEVVVVAGGGAAPLLAVGVE</sequence>
<dbReference type="PANTHER" id="PTHR33434">
    <property type="entry name" value="DEGV DOMAIN-CONTAINING PROTEIN DR_1986-RELATED"/>
    <property type="match status" value="1"/>
</dbReference>
<gene>
    <name evidence="2" type="ORF">G9U51_01570</name>
</gene>
<dbReference type="InterPro" id="IPR004007">
    <property type="entry name" value="DhaL_dom"/>
</dbReference>
<dbReference type="Gene3D" id="1.25.40.340">
    <property type="match status" value="1"/>
</dbReference>
<proteinExistence type="predicted"/>
<feature type="domain" description="DhaL" evidence="1">
    <location>
        <begin position="9"/>
        <end position="202"/>
    </location>
</feature>
<dbReference type="Proteomes" id="UP000744769">
    <property type="component" value="Unassembled WGS sequence"/>
</dbReference>
<dbReference type="InterPro" id="IPR048394">
    <property type="entry name" value="FakA-like_M"/>
</dbReference>
<organism evidence="2 3">
    <name type="scientific">Metallococcus carri</name>
    <dbReference type="NCBI Taxonomy" id="1656884"/>
    <lineage>
        <taxon>Bacteria</taxon>
        <taxon>Bacillati</taxon>
        <taxon>Actinomycetota</taxon>
        <taxon>Actinomycetes</taxon>
        <taxon>Micrococcales</taxon>
        <taxon>Dermacoccaceae</taxon>
        <taxon>Metallococcus</taxon>
    </lineage>
</organism>
<dbReference type="SMART" id="SM01120">
    <property type="entry name" value="Dak2"/>
    <property type="match status" value="1"/>
</dbReference>
<dbReference type="AlphaFoldDB" id="A0A967AZ41"/>
<dbReference type="Pfam" id="PF02734">
    <property type="entry name" value="Dak2"/>
    <property type="match status" value="1"/>
</dbReference>
<dbReference type="SMART" id="SM01121">
    <property type="entry name" value="Dak1_2"/>
    <property type="match status" value="1"/>
</dbReference>
<evidence type="ECO:0000313" key="2">
    <source>
        <dbReference type="EMBL" id="NHN54470.1"/>
    </source>
</evidence>
<dbReference type="Pfam" id="PF21645">
    <property type="entry name" value="FakA-like_M"/>
    <property type="match status" value="1"/>
</dbReference>
<accession>A0A967AZ41</accession>
<dbReference type="InterPro" id="IPR050270">
    <property type="entry name" value="DegV_domain_contain"/>
</dbReference>